<dbReference type="Pfam" id="PF13639">
    <property type="entry name" value="zf-RING_2"/>
    <property type="match status" value="1"/>
</dbReference>
<organism evidence="9 10">
    <name type="scientific">Artemisia annua</name>
    <name type="common">Sweet wormwood</name>
    <dbReference type="NCBI Taxonomy" id="35608"/>
    <lineage>
        <taxon>Eukaryota</taxon>
        <taxon>Viridiplantae</taxon>
        <taxon>Streptophyta</taxon>
        <taxon>Embryophyta</taxon>
        <taxon>Tracheophyta</taxon>
        <taxon>Spermatophyta</taxon>
        <taxon>Magnoliopsida</taxon>
        <taxon>eudicotyledons</taxon>
        <taxon>Gunneridae</taxon>
        <taxon>Pentapetalae</taxon>
        <taxon>asterids</taxon>
        <taxon>campanulids</taxon>
        <taxon>Asterales</taxon>
        <taxon>Asteraceae</taxon>
        <taxon>Asteroideae</taxon>
        <taxon>Anthemideae</taxon>
        <taxon>Artemisiinae</taxon>
        <taxon>Artemisia</taxon>
    </lineage>
</organism>
<dbReference type="SUPFAM" id="SSF57850">
    <property type="entry name" value="RING/U-box"/>
    <property type="match status" value="1"/>
</dbReference>
<dbReference type="PANTHER" id="PTHR46151:SF12">
    <property type="entry name" value="RING_U-BOX SUPERFAMILY PROTEIN"/>
    <property type="match status" value="1"/>
</dbReference>
<reference evidence="9 10" key="1">
    <citation type="journal article" date="2018" name="Mol. Plant">
        <title>The genome of Artemisia annua provides insight into the evolution of Asteraceae family and artemisinin biosynthesis.</title>
        <authorList>
            <person name="Shen Q."/>
            <person name="Zhang L."/>
            <person name="Liao Z."/>
            <person name="Wang S."/>
            <person name="Yan T."/>
            <person name="Shi P."/>
            <person name="Liu M."/>
            <person name="Fu X."/>
            <person name="Pan Q."/>
            <person name="Wang Y."/>
            <person name="Lv Z."/>
            <person name="Lu X."/>
            <person name="Zhang F."/>
            <person name="Jiang W."/>
            <person name="Ma Y."/>
            <person name="Chen M."/>
            <person name="Hao X."/>
            <person name="Li L."/>
            <person name="Tang Y."/>
            <person name="Lv G."/>
            <person name="Zhou Y."/>
            <person name="Sun X."/>
            <person name="Brodelius P.E."/>
            <person name="Rose J.K.C."/>
            <person name="Tang K."/>
        </authorList>
    </citation>
    <scope>NUCLEOTIDE SEQUENCE [LARGE SCALE GENOMIC DNA]</scope>
    <source>
        <strain evidence="10">cv. Huhao1</strain>
        <tissue evidence="9">Leaf</tissue>
    </source>
</reference>
<dbReference type="InterPro" id="IPR001841">
    <property type="entry name" value="Znf_RING"/>
</dbReference>
<evidence type="ECO:0000313" key="10">
    <source>
        <dbReference type="Proteomes" id="UP000245207"/>
    </source>
</evidence>
<accession>A0A2U1MKC4</accession>
<dbReference type="Gene3D" id="3.30.40.10">
    <property type="entry name" value="Zinc/RING finger domain, C3HC4 (zinc finger)"/>
    <property type="match status" value="1"/>
</dbReference>
<dbReference type="GO" id="GO:0016020">
    <property type="term" value="C:membrane"/>
    <property type="evidence" value="ECO:0007669"/>
    <property type="project" value="UniProtKB-SubCell"/>
</dbReference>
<proteinExistence type="predicted"/>
<keyword evidence="10" id="KW-1185">Reference proteome</keyword>
<keyword evidence="3 6" id="KW-0863">Zinc-finger</keyword>
<dbReference type="GO" id="GO:0008270">
    <property type="term" value="F:zinc ion binding"/>
    <property type="evidence" value="ECO:0007669"/>
    <property type="project" value="UniProtKB-KW"/>
</dbReference>
<evidence type="ECO:0000259" key="8">
    <source>
        <dbReference type="PROSITE" id="PS50089"/>
    </source>
</evidence>
<keyword evidence="5 7" id="KW-0472">Membrane</keyword>
<evidence type="ECO:0000313" key="9">
    <source>
        <dbReference type="EMBL" id="PWA61674.1"/>
    </source>
</evidence>
<evidence type="ECO:0000256" key="5">
    <source>
        <dbReference type="ARBA" id="ARBA00023136"/>
    </source>
</evidence>
<evidence type="ECO:0000256" key="1">
    <source>
        <dbReference type="ARBA" id="ARBA00004370"/>
    </source>
</evidence>
<feature type="transmembrane region" description="Helical" evidence="7">
    <location>
        <begin position="12"/>
        <end position="36"/>
    </location>
</feature>
<name>A0A2U1MKC4_ARTAN</name>
<dbReference type="CDD" id="cd16461">
    <property type="entry name" value="RING-H2_EL5-like"/>
    <property type="match status" value="1"/>
</dbReference>
<dbReference type="PANTHER" id="PTHR46151">
    <property type="entry name" value="NEP1-INTERACTING PROTEIN-LIKE 2"/>
    <property type="match status" value="1"/>
</dbReference>
<keyword evidence="4" id="KW-0862">Zinc</keyword>
<evidence type="ECO:0000256" key="6">
    <source>
        <dbReference type="PROSITE-ProRule" id="PRU00175"/>
    </source>
</evidence>
<dbReference type="AlphaFoldDB" id="A0A2U1MKC4"/>
<comment type="caution">
    <text evidence="9">The sequence shown here is derived from an EMBL/GenBank/DDBJ whole genome shotgun (WGS) entry which is preliminary data.</text>
</comment>
<protein>
    <submittedName>
        <fullName evidence="9">RING/U-box superfamily protein</fullName>
    </submittedName>
</protein>
<keyword evidence="7" id="KW-0812">Transmembrane</keyword>
<dbReference type="PROSITE" id="PS50089">
    <property type="entry name" value="ZF_RING_2"/>
    <property type="match status" value="1"/>
</dbReference>
<sequence length="206" mass="23013">MVHFELRSFLNVVNRVFMATITCAFACGGGLVGIIMGAIKGQTTETGLVRGSCVGAITGAITALQIMDMMADGEPFSKVALLHSLLNGKVFFEWVSPAVLKAYQWQASATEMSLSFTDIFDTDNNGSRGLSEDKINKLPIRIFENLSMMDQRDEEFNETNCVICLQDFKNKEEGRELPSCRHIFHLKCIDDWLIRQSSCPICRRDV</sequence>
<gene>
    <name evidence="9" type="ORF">CTI12_AA373070</name>
</gene>
<dbReference type="InterPro" id="IPR013083">
    <property type="entry name" value="Znf_RING/FYVE/PHD"/>
</dbReference>
<dbReference type="Proteomes" id="UP000245207">
    <property type="component" value="Unassembled WGS sequence"/>
</dbReference>
<dbReference type="EMBL" id="PKPP01005048">
    <property type="protein sequence ID" value="PWA61674.1"/>
    <property type="molecule type" value="Genomic_DNA"/>
</dbReference>
<evidence type="ECO:0000256" key="7">
    <source>
        <dbReference type="SAM" id="Phobius"/>
    </source>
</evidence>
<keyword evidence="2" id="KW-0479">Metal-binding</keyword>
<comment type="subcellular location">
    <subcellularLocation>
        <location evidence="1">Membrane</location>
    </subcellularLocation>
</comment>
<evidence type="ECO:0000256" key="2">
    <source>
        <dbReference type="ARBA" id="ARBA00022723"/>
    </source>
</evidence>
<evidence type="ECO:0000256" key="4">
    <source>
        <dbReference type="ARBA" id="ARBA00022833"/>
    </source>
</evidence>
<dbReference type="SMART" id="SM00184">
    <property type="entry name" value="RING"/>
    <property type="match status" value="1"/>
</dbReference>
<feature type="domain" description="RING-type" evidence="8">
    <location>
        <begin position="161"/>
        <end position="203"/>
    </location>
</feature>
<evidence type="ECO:0000256" key="3">
    <source>
        <dbReference type="ARBA" id="ARBA00022771"/>
    </source>
</evidence>
<keyword evidence="7" id="KW-1133">Transmembrane helix</keyword>
<dbReference type="OrthoDB" id="8062037at2759"/>